<evidence type="ECO:0000313" key="5">
    <source>
        <dbReference type="Proteomes" id="UP001387110"/>
    </source>
</evidence>
<keyword evidence="1" id="KW-0963">Cytoplasm</keyword>
<dbReference type="OrthoDB" id="2990788at2"/>
<reference evidence="3 5" key="2">
    <citation type="submission" date="2023-12" db="EMBL/GenBank/DDBJ databases">
        <authorList>
            <person name="Easwaran N."/>
            <person name="Lazarus H.P.S."/>
        </authorList>
    </citation>
    <scope>NUCLEOTIDE SEQUENCE [LARGE SCALE GENOMIC DNA]</scope>
    <source>
        <strain evidence="3 5">VIT-2023</strain>
    </source>
</reference>
<name>A0A0V8GJW7_9BACL</name>
<sequence>MIKERVGLIVYVNAMKASRQLRRYGNVYFTSKRERYVHLYVDLDQHEQVMEVISTLPFVESIKRSERPFITETFANKKGKMPEEA</sequence>
<organism evidence="2 4">
    <name type="scientific">Exiguobacterium indicum</name>
    <dbReference type="NCBI Taxonomy" id="296995"/>
    <lineage>
        <taxon>Bacteria</taxon>
        <taxon>Bacillati</taxon>
        <taxon>Bacillota</taxon>
        <taxon>Bacilli</taxon>
        <taxon>Bacillales</taxon>
        <taxon>Bacillales Family XII. Incertae Sedis</taxon>
        <taxon>Exiguobacterium</taxon>
    </lineage>
</organism>
<dbReference type="Proteomes" id="UP001387110">
    <property type="component" value="Unassembled WGS sequence"/>
</dbReference>
<evidence type="ECO:0000256" key="1">
    <source>
        <dbReference type="ARBA" id="ARBA00022490"/>
    </source>
</evidence>
<dbReference type="GeneID" id="90837237"/>
<protein>
    <submittedName>
        <fullName evidence="3">YlbG family protein</fullName>
    </submittedName>
</protein>
<evidence type="ECO:0000313" key="4">
    <source>
        <dbReference type="Proteomes" id="UP000053797"/>
    </source>
</evidence>
<dbReference type="Pfam" id="PF09902">
    <property type="entry name" value="DUF2129"/>
    <property type="match status" value="1"/>
</dbReference>
<gene>
    <name evidence="2" type="ORF">AS033_03955</name>
    <name evidence="3" type="ORF">SZL87_03295</name>
</gene>
<dbReference type="RefSeq" id="WP_023468818.1">
    <property type="nucleotide sequence ID" value="NZ_FMYN01000001.1"/>
</dbReference>
<dbReference type="Proteomes" id="UP000053797">
    <property type="component" value="Unassembled WGS sequence"/>
</dbReference>
<reference evidence="2 4" key="1">
    <citation type="journal article" date="2015" name="Int. J. Syst. Evol. Microbiol.">
        <title>Exiguobacterium enclense sp. nov., isolated from sediment.</title>
        <authorList>
            <person name="Dastager S.G."/>
            <person name="Mawlankar R."/>
            <person name="Sonalkar V.V."/>
            <person name="Thorat M.N."/>
            <person name="Mual P."/>
            <person name="Verma A."/>
            <person name="Krishnamurthi S."/>
            <person name="Tang S.K."/>
            <person name="Li W.J."/>
        </authorList>
    </citation>
    <scope>NUCLEOTIDE SEQUENCE [LARGE SCALE GENOMIC DNA]</scope>
    <source>
        <strain evidence="2 4">NIO-1109</strain>
    </source>
</reference>
<accession>A0A0V8GJW7</accession>
<dbReference type="PIRSF" id="PIRSF031653">
    <property type="entry name" value="UCP031653"/>
    <property type="match status" value="1"/>
</dbReference>
<proteinExistence type="predicted"/>
<dbReference type="EMBL" id="LNQL01000001">
    <property type="protein sequence ID" value="KSU50544.1"/>
    <property type="molecule type" value="Genomic_DNA"/>
</dbReference>
<comment type="caution">
    <text evidence="2">The sequence shown here is derived from an EMBL/GenBank/DDBJ whole genome shotgun (WGS) entry which is preliminary data.</text>
</comment>
<evidence type="ECO:0000313" key="2">
    <source>
        <dbReference type="EMBL" id="KSU50544.1"/>
    </source>
</evidence>
<dbReference type="EMBL" id="JBAWKY010000001">
    <property type="protein sequence ID" value="MEI4461449.1"/>
    <property type="molecule type" value="Genomic_DNA"/>
</dbReference>
<dbReference type="InterPro" id="IPR016979">
    <property type="entry name" value="DUF2129"/>
</dbReference>
<keyword evidence="5" id="KW-1185">Reference proteome</keyword>
<dbReference type="AlphaFoldDB" id="A0A0V8GJW7"/>
<evidence type="ECO:0000313" key="3">
    <source>
        <dbReference type="EMBL" id="MEI4461449.1"/>
    </source>
</evidence>